<comment type="caution">
    <text evidence="1">The sequence shown here is derived from an EMBL/GenBank/DDBJ whole genome shotgun (WGS) entry which is preliminary data.</text>
</comment>
<organism evidence="1 2">
    <name type="scientific">Roseomonas haemaphysalidis</name>
    <dbReference type="NCBI Taxonomy" id="2768162"/>
    <lineage>
        <taxon>Bacteria</taxon>
        <taxon>Pseudomonadati</taxon>
        <taxon>Pseudomonadota</taxon>
        <taxon>Alphaproteobacteria</taxon>
        <taxon>Acetobacterales</taxon>
        <taxon>Roseomonadaceae</taxon>
        <taxon>Roseomonas</taxon>
    </lineage>
</organism>
<keyword evidence="2" id="KW-1185">Reference proteome</keyword>
<name>A0ABS3KYF1_9PROT</name>
<gene>
    <name evidence="1" type="ORF">IAI61_21750</name>
</gene>
<reference evidence="1 2" key="1">
    <citation type="submission" date="2020-09" db="EMBL/GenBank/DDBJ databases">
        <title>Roseomonas.</title>
        <authorList>
            <person name="Zhu W."/>
        </authorList>
    </citation>
    <scope>NUCLEOTIDE SEQUENCE [LARGE SCALE GENOMIC DNA]</scope>
    <source>
        <strain evidence="1 2">573</strain>
    </source>
</reference>
<dbReference type="EMBL" id="JACTNG010000018">
    <property type="protein sequence ID" value="MBO1081663.1"/>
    <property type="molecule type" value="Genomic_DNA"/>
</dbReference>
<proteinExistence type="predicted"/>
<dbReference type="Proteomes" id="UP001518989">
    <property type="component" value="Unassembled WGS sequence"/>
</dbReference>
<evidence type="ECO:0000313" key="1">
    <source>
        <dbReference type="EMBL" id="MBO1081663.1"/>
    </source>
</evidence>
<sequence length="83" mass="8830">MTAPFDAAQAEAVRQQVEAAFLPHRCWVTLTEDGQLDFEVMTLMGDPVVALSRAPLGPLDALPELLAQAKAVGRGIGHSFSTP</sequence>
<protein>
    <recommendedName>
        <fullName evidence="3">DUF1652 domain-containing protein</fullName>
    </recommendedName>
</protein>
<accession>A0ABS3KYF1</accession>
<dbReference type="RefSeq" id="WP_207419843.1">
    <property type="nucleotide sequence ID" value="NZ_CP061181.1"/>
</dbReference>
<evidence type="ECO:0008006" key="3">
    <source>
        <dbReference type="Google" id="ProtNLM"/>
    </source>
</evidence>
<evidence type="ECO:0000313" key="2">
    <source>
        <dbReference type="Proteomes" id="UP001518989"/>
    </source>
</evidence>